<dbReference type="Pfam" id="PF00646">
    <property type="entry name" value="F-box"/>
    <property type="match status" value="1"/>
</dbReference>
<protein>
    <recommendedName>
        <fullName evidence="1">F-box domain-containing protein</fullName>
    </recommendedName>
</protein>
<reference evidence="2 3" key="1">
    <citation type="submission" date="2024-01" db="EMBL/GenBank/DDBJ databases">
        <title>The genomes of 5 underutilized Papilionoideae crops provide insights into root nodulation and disease resistanc.</title>
        <authorList>
            <person name="Jiang F."/>
        </authorList>
    </citation>
    <scope>NUCLEOTIDE SEQUENCE [LARGE SCALE GENOMIC DNA]</scope>
    <source>
        <strain evidence="2">JINMINGXINNONG_FW02</strain>
        <tissue evidence="2">Leaves</tissue>
    </source>
</reference>
<dbReference type="InterPro" id="IPR001810">
    <property type="entry name" value="F-box_dom"/>
</dbReference>
<accession>A0AAN9MEL0</accession>
<dbReference type="NCBIfam" id="TIGR01640">
    <property type="entry name" value="F_box_assoc_1"/>
    <property type="match status" value="1"/>
</dbReference>
<dbReference type="SUPFAM" id="SSF81383">
    <property type="entry name" value="F-box domain"/>
    <property type="match status" value="1"/>
</dbReference>
<dbReference type="AlphaFoldDB" id="A0AAN9MEL0"/>
<dbReference type="InterPro" id="IPR036047">
    <property type="entry name" value="F-box-like_dom_sf"/>
</dbReference>
<dbReference type="PANTHER" id="PTHR31672">
    <property type="entry name" value="BNACNNG10540D PROTEIN"/>
    <property type="match status" value="1"/>
</dbReference>
<sequence length="284" mass="32599">MKSGCRKRKKTKTEAPPPEPFNEDLMIEILLKLPIKSVLRFKCLSKSWFSLISDPQFARIHFDAAAAPTYKLLNLVNESEAYAVDIESALCDVSAHAVSNIPVIARFDRYGDSLSVAGSCRGFLLLQCLFTDFVVWNPSTGIQKQIYYSNWYHLSGIGYDSLDDDFVVVTVTLRANKTVVRYFCLRTKCWSRVEYSVSYAEPKLELRNGEFLNGALHWIVKSADNLGCVLIGFDVREKRLLEIPLPNHLALFSKRSKIYYLKREFSITPQQQLKMNKKTLFVWM</sequence>
<evidence type="ECO:0000313" key="2">
    <source>
        <dbReference type="EMBL" id="KAK7352962.1"/>
    </source>
</evidence>
<dbReference type="Proteomes" id="UP001374584">
    <property type="component" value="Unassembled WGS sequence"/>
</dbReference>
<gene>
    <name evidence="2" type="ORF">VNO80_18394</name>
</gene>
<feature type="domain" description="F-box" evidence="1">
    <location>
        <begin position="21"/>
        <end position="61"/>
    </location>
</feature>
<dbReference type="Gene3D" id="1.20.1280.50">
    <property type="match status" value="1"/>
</dbReference>
<keyword evidence="3" id="KW-1185">Reference proteome</keyword>
<evidence type="ECO:0000313" key="3">
    <source>
        <dbReference type="Proteomes" id="UP001374584"/>
    </source>
</evidence>
<dbReference type="EMBL" id="JAYMYR010000007">
    <property type="protein sequence ID" value="KAK7352962.1"/>
    <property type="molecule type" value="Genomic_DNA"/>
</dbReference>
<evidence type="ECO:0000259" key="1">
    <source>
        <dbReference type="SMART" id="SM00256"/>
    </source>
</evidence>
<dbReference type="PANTHER" id="PTHR31672:SF13">
    <property type="entry name" value="F-BOX PROTEIN CPR30-LIKE"/>
    <property type="match status" value="1"/>
</dbReference>
<dbReference type="InterPro" id="IPR050796">
    <property type="entry name" value="SCF_F-box_component"/>
</dbReference>
<proteinExistence type="predicted"/>
<organism evidence="2 3">
    <name type="scientific">Phaseolus coccineus</name>
    <name type="common">Scarlet runner bean</name>
    <name type="synonym">Phaseolus multiflorus</name>
    <dbReference type="NCBI Taxonomy" id="3886"/>
    <lineage>
        <taxon>Eukaryota</taxon>
        <taxon>Viridiplantae</taxon>
        <taxon>Streptophyta</taxon>
        <taxon>Embryophyta</taxon>
        <taxon>Tracheophyta</taxon>
        <taxon>Spermatophyta</taxon>
        <taxon>Magnoliopsida</taxon>
        <taxon>eudicotyledons</taxon>
        <taxon>Gunneridae</taxon>
        <taxon>Pentapetalae</taxon>
        <taxon>rosids</taxon>
        <taxon>fabids</taxon>
        <taxon>Fabales</taxon>
        <taxon>Fabaceae</taxon>
        <taxon>Papilionoideae</taxon>
        <taxon>50 kb inversion clade</taxon>
        <taxon>NPAAA clade</taxon>
        <taxon>indigoferoid/millettioid clade</taxon>
        <taxon>Phaseoleae</taxon>
        <taxon>Phaseolus</taxon>
    </lineage>
</organism>
<dbReference type="SMART" id="SM00256">
    <property type="entry name" value="FBOX"/>
    <property type="match status" value="1"/>
</dbReference>
<dbReference type="InterPro" id="IPR006527">
    <property type="entry name" value="F-box-assoc_dom_typ1"/>
</dbReference>
<dbReference type="CDD" id="cd22157">
    <property type="entry name" value="F-box_AtFBW1-like"/>
    <property type="match status" value="1"/>
</dbReference>
<dbReference type="InterPro" id="IPR017451">
    <property type="entry name" value="F-box-assoc_interact_dom"/>
</dbReference>
<comment type="caution">
    <text evidence="2">The sequence shown here is derived from an EMBL/GenBank/DDBJ whole genome shotgun (WGS) entry which is preliminary data.</text>
</comment>
<dbReference type="Pfam" id="PF07734">
    <property type="entry name" value="FBA_1"/>
    <property type="match status" value="1"/>
</dbReference>
<name>A0AAN9MEL0_PHACN</name>